<keyword evidence="3" id="KW-0442">Lipid degradation</keyword>
<dbReference type="InterPro" id="IPR029058">
    <property type="entry name" value="AB_hydrolase_fold"/>
</dbReference>
<dbReference type="EC" id="3.1.1.47" evidence="1"/>
<sequence>MWEIVVRHVYSNNKQSSTVVEPKAAIPNAWGSIYNNNPYDHSRVETQCRCARNGREVAIVPPPSKPPTLRCFERSRICNCTEPQVQCSMGAIWSYAGRYSVLPLPVSGNYGAGCADLMIADKHDGDTGVFMRLYYPTDKNDPNRQSISSEHPLWLSRTEYVNGLATYMKQSAGRLQFVFNWIIGETRTAALWQQTLARSSHPISNGSNHSIKDTSFPVVIFSHGLSGCRHFYSTFCASLASCGFIVGAIEHSDYSACWTYKLNPDPISGRLKERQFQIRLVDKDDKRMFKIRNQQLNKRVSECVKALHVLEEINLGQLHVDNVVMGKDMDWLQFKGRLNLSRAFVAGHSFGGATAVAATAFSTDFQAAIVLDGWLYPLDSGHYERATQPTLFLNAGRWQYPENLERMGKLRNVAEKPMFTLKDAEHQTFTDFPFLVNSFIGRRMKLHGETPPETAMEAIVDITVSFLNREQDSEAALTQLVQEKYQTFIVDGFPSDIMNSKPGQLT</sequence>
<dbReference type="SUPFAM" id="SSF53474">
    <property type="entry name" value="alpha/beta-Hydrolases"/>
    <property type="match status" value="1"/>
</dbReference>
<reference evidence="5 6" key="1">
    <citation type="submission" date="2023-08" db="EMBL/GenBank/DDBJ databases">
        <title>A Necator americanus chromosomal reference genome.</title>
        <authorList>
            <person name="Ilik V."/>
            <person name="Petrzelkova K.J."/>
            <person name="Pardy F."/>
            <person name="Fuh T."/>
            <person name="Niatou-Singa F.S."/>
            <person name="Gouil Q."/>
            <person name="Baker L."/>
            <person name="Ritchie M.E."/>
            <person name="Jex A.R."/>
            <person name="Gazzola D."/>
            <person name="Li H."/>
            <person name="Toshio Fujiwara R."/>
            <person name="Zhan B."/>
            <person name="Aroian R.V."/>
            <person name="Pafco B."/>
            <person name="Schwarz E.M."/>
        </authorList>
    </citation>
    <scope>NUCLEOTIDE SEQUENCE [LARGE SCALE GENOMIC DNA]</scope>
    <source>
        <strain evidence="5 6">Aroian</strain>
        <tissue evidence="5">Whole animal</tissue>
    </source>
</reference>
<keyword evidence="4" id="KW-0443">Lipid metabolism</keyword>
<evidence type="ECO:0000256" key="3">
    <source>
        <dbReference type="ARBA" id="ARBA00022963"/>
    </source>
</evidence>
<evidence type="ECO:0000313" key="6">
    <source>
        <dbReference type="Proteomes" id="UP001303046"/>
    </source>
</evidence>
<comment type="caution">
    <text evidence="5">The sequence shown here is derived from an EMBL/GenBank/DDBJ whole genome shotgun (WGS) entry which is preliminary data.</text>
</comment>
<keyword evidence="2" id="KW-0378">Hydrolase</keyword>
<name>A0ABR1DXI8_NECAM</name>
<dbReference type="PANTHER" id="PTHR10272">
    <property type="entry name" value="PLATELET-ACTIVATING FACTOR ACETYLHYDROLASE"/>
    <property type="match status" value="1"/>
</dbReference>
<accession>A0ABR1DXI8</accession>
<gene>
    <name evidence="5" type="primary">Necator_chrV.g18661</name>
    <name evidence="5" type="ORF">RB195_013870</name>
</gene>
<dbReference type="Pfam" id="PF03403">
    <property type="entry name" value="PAF-AH_p_II"/>
    <property type="match status" value="1"/>
</dbReference>
<keyword evidence="6" id="KW-1185">Reference proteome</keyword>
<protein>
    <recommendedName>
        <fullName evidence="1">1-alkyl-2-acetylglycerophosphocholine esterase</fullName>
        <ecNumber evidence="1">3.1.1.47</ecNumber>
    </recommendedName>
</protein>
<evidence type="ECO:0000256" key="4">
    <source>
        <dbReference type="ARBA" id="ARBA00023098"/>
    </source>
</evidence>
<dbReference type="Gene3D" id="3.40.50.1820">
    <property type="entry name" value="alpha/beta hydrolase"/>
    <property type="match status" value="1"/>
</dbReference>
<evidence type="ECO:0000256" key="2">
    <source>
        <dbReference type="ARBA" id="ARBA00022801"/>
    </source>
</evidence>
<dbReference type="PANTHER" id="PTHR10272:SF0">
    <property type="entry name" value="PLATELET-ACTIVATING FACTOR ACETYLHYDROLASE"/>
    <property type="match status" value="1"/>
</dbReference>
<dbReference type="Proteomes" id="UP001303046">
    <property type="component" value="Unassembled WGS sequence"/>
</dbReference>
<dbReference type="EMBL" id="JAVFWL010000005">
    <property type="protein sequence ID" value="KAK6755149.1"/>
    <property type="molecule type" value="Genomic_DNA"/>
</dbReference>
<evidence type="ECO:0000313" key="5">
    <source>
        <dbReference type="EMBL" id="KAK6755149.1"/>
    </source>
</evidence>
<proteinExistence type="predicted"/>
<evidence type="ECO:0000256" key="1">
    <source>
        <dbReference type="ARBA" id="ARBA00013201"/>
    </source>
</evidence>
<organism evidence="5 6">
    <name type="scientific">Necator americanus</name>
    <name type="common">Human hookworm</name>
    <dbReference type="NCBI Taxonomy" id="51031"/>
    <lineage>
        <taxon>Eukaryota</taxon>
        <taxon>Metazoa</taxon>
        <taxon>Ecdysozoa</taxon>
        <taxon>Nematoda</taxon>
        <taxon>Chromadorea</taxon>
        <taxon>Rhabditida</taxon>
        <taxon>Rhabditina</taxon>
        <taxon>Rhabditomorpha</taxon>
        <taxon>Strongyloidea</taxon>
        <taxon>Ancylostomatidae</taxon>
        <taxon>Bunostominae</taxon>
        <taxon>Necator</taxon>
    </lineage>
</organism>